<protein>
    <submittedName>
        <fullName evidence="2">Uncharacterized protein</fullName>
    </submittedName>
</protein>
<dbReference type="EMBL" id="CP076643">
    <property type="protein sequence ID" value="QXO16993.1"/>
    <property type="molecule type" value="Genomic_DNA"/>
</dbReference>
<keyword evidence="1" id="KW-0472">Membrane</keyword>
<proteinExistence type="predicted"/>
<dbReference type="RefSeq" id="WP_218562338.1">
    <property type="nucleotide sequence ID" value="NZ_CP076643.1"/>
</dbReference>
<dbReference type="Proteomes" id="UP000694232">
    <property type="component" value="Chromosome 1"/>
</dbReference>
<dbReference type="AlphaFoldDB" id="A0A975U872"/>
<name>A0A975U872_9VIBR</name>
<gene>
    <name evidence="2" type="ORF">KNV97_16240</name>
</gene>
<keyword evidence="1" id="KW-0812">Transmembrane</keyword>
<keyword evidence="3" id="KW-1185">Reference proteome</keyword>
<feature type="transmembrane region" description="Helical" evidence="1">
    <location>
        <begin position="7"/>
        <end position="29"/>
    </location>
</feature>
<reference evidence="2" key="1">
    <citation type="submission" date="2021-06" db="EMBL/GenBank/DDBJ databases">
        <title>Vibrio nov. sp., novel gut bacterium isolated from Yellow Sea oyster.</title>
        <authorList>
            <person name="Muhammad N."/>
            <person name="Nguyen T.H."/>
            <person name="Lee Y.-J."/>
            <person name="Ko J."/>
            <person name="Kim S.-G."/>
        </authorList>
    </citation>
    <scope>NUCLEOTIDE SEQUENCE</scope>
    <source>
        <strain evidence="2">OG9-811</strain>
    </source>
</reference>
<evidence type="ECO:0000313" key="3">
    <source>
        <dbReference type="Proteomes" id="UP000694232"/>
    </source>
</evidence>
<sequence>MSNLKLCILLCFSAAVGTMLFWVALFLWFSEPVSVMIESARAAFIERPESPLGYADAVMLGRLVDKGIVLDANSLMSQISSFYTTIITILITLLTILGISVPLYIKTNAETIATRQTKSEVIRYCRENNGFHVALRDAVDARTPSITESLRDILDVTDDLMNLQQRVDSIEPKVNDLNGVSSESIDEIKENIRNIISHVQTLDPLVDRVVQDDEGEGLLTDVVLDDSNIQSQNLHAVNDDDSQLNREDT</sequence>
<organism evidence="2 3">
    <name type="scientific">Vibrio ostreae</name>
    <dbReference type="NCBI Taxonomy" id="2841925"/>
    <lineage>
        <taxon>Bacteria</taxon>
        <taxon>Pseudomonadati</taxon>
        <taxon>Pseudomonadota</taxon>
        <taxon>Gammaproteobacteria</taxon>
        <taxon>Vibrionales</taxon>
        <taxon>Vibrionaceae</taxon>
        <taxon>Vibrio</taxon>
    </lineage>
</organism>
<feature type="transmembrane region" description="Helical" evidence="1">
    <location>
        <begin position="82"/>
        <end position="105"/>
    </location>
</feature>
<evidence type="ECO:0000313" key="2">
    <source>
        <dbReference type="EMBL" id="QXO16993.1"/>
    </source>
</evidence>
<dbReference type="KEGG" id="vos:KNV97_16240"/>
<evidence type="ECO:0000256" key="1">
    <source>
        <dbReference type="SAM" id="Phobius"/>
    </source>
</evidence>
<accession>A0A975U872</accession>
<keyword evidence="1" id="KW-1133">Transmembrane helix</keyword>